<organism evidence="2 3">
    <name type="scientific">Leptomonas pyrrhocoris</name>
    <name type="common">Firebug parasite</name>
    <dbReference type="NCBI Taxonomy" id="157538"/>
    <lineage>
        <taxon>Eukaryota</taxon>
        <taxon>Discoba</taxon>
        <taxon>Euglenozoa</taxon>
        <taxon>Kinetoplastea</taxon>
        <taxon>Metakinetoplastina</taxon>
        <taxon>Trypanosomatida</taxon>
        <taxon>Trypanosomatidae</taxon>
        <taxon>Leishmaniinae</taxon>
        <taxon>Leptomonas</taxon>
    </lineage>
</organism>
<dbReference type="EMBL" id="LGTL01000007">
    <property type="protein sequence ID" value="KPA81055.1"/>
    <property type="molecule type" value="Genomic_DNA"/>
</dbReference>
<protein>
    <submittedName>
        <fullName evidence="2">Uncharacterized protein</fullName>
    </submittedName>
</protein>
<dbReference type="OMA" id="ARRVWVW"/>
<evidence type="ECO:0000313" key="2">
    <source>
        <dbReference type="EMBL" id="KPA81055.1"/>
    </source>
</evidence>
<sequence>MLSLALFPEFLWSHRFIWFLESISDETRLRNLQKEKKTQYEMQARGGWSSNRHPNPRQVTSKSWATAPPARDAPPEWLRRSYTRTISKHLRTVEQLRLSFEDARRQWRELCFRYKGSSVTHAKTDASCGLSLLSSGIRSSVDRLVSQLKAVKQELLAHLTHGLEALCLPSDAAAAASPSTSPQPDDFVLKEKWLQNLLSVYSKGAAAAAVADRQTDALNRDAHAVRREYLLTVWLARRVWVWSICLACATMDLELLSGSVSLSTQLYFGCPFISPNDITENLNELSCCAFDGCYNKGGEITEQDLYATAAAHVQAESSASSITAADGEAWELRTFLGFDCPTISANLTNELRADPGSHVDPQAVPAAEAARVRAAASTTNRHAPVMRDAFWVHAIALCYSIVARDDTNAARLLSAFENFYRCLRTQVADDAPDASVEEDLSGASRPHQKLYAIAFLLRVATLLLDEDYVALQRVWRREGFCDKGQGQRKAPDATTEAVADEKEDSLPSSSPAAPLSRVFPEARVLLWLISLLGEHVVRRRWTEQQLGQAFRPMEPVPHPAASRREDHDDDPSRLVYALLETEQLAANSNDGTGKADSHDDATWCTNAVRLCDTLRIAALRDMGGDWPLPGALLRAAFGGM</sequence>
<feature type="compositionally biased region" description="Polar residues" evidence="1">
    <location>
        <begin position="48"/>
        <end position="64"/>
    </location>
</feature>
<comment type="caution">
    <text evidence="2">The sequence shown here is derived from an EMBL/GenBank/DDBJ whole genome shotgun (WGS) entry which is preliminary data.</text>
</comment>
<name>A0A0M9G2J4_LEPPY</name>
<dbReference type="OrthoDB" id="243242at2759"/>
<feature type="region of interest" description="Disordered" evidence="1">
    <location>
        <begin position="38"/>
        <end position="73"/>
    </location>
</feature>
<keyword evidence="3" id="KW-1185">Reference proteome</keyword>
<dbReference type="VEuPathDB" id="TriTrypDB:LpyrH10_07_2270"/>
<proteinExistence type="predicted"/>
<evidence type="ECO:0000256" key="1">
    <source>
        <dbReference type="SAM" id="MobiDB-lite"/>
    </source>
</evidence>
<feature type="region of interest" description="Disordered" evidence="1">
    <location>
        <begin position="483"/>
        <end position="513"/>
    </location>
</feature>
<dbReference type="GeneID" id="26904711"/>
<accession>A0A0M9G2J4</accession>
<reference evidence="2 3" key="1">
    <citation type="submission" date="2015-07" db="EMBL/GenBank/DDBJ databases">
        <title>High-quality genome of monoxenous trypanosomatid Leptomonas pyrrhocoris.</title>
        <authorList>
            <person name="Flegontov P."/>
            <person name="Butenko A."/>
            <person name="Firsov S."/>
            <person name="Vlcek C."/>
            <person name="Logacheva M.D."/>
            <person name="Field M."/>
            <person name="Filatov D."/>
            <person name="Flegontova O."/>
            <person name="Gerasimov E."/>
            <person name="Jackson A.P."/>
            <person name="Kelly S."/>
            <person name="Opperdoes F."/>
            <person name="O'Reilly A."/>
            <person name="Votypka J."/>
            <person name="Yurchenko V."/>
            <person name="Lukes J."/>
        </authorList>
    </citation>
    <scope>NUCLEOTIDE SEQUENCE [LARGE SCALE GENOMIC DNA]</scope>
    <source>
        <strain evidence="2">H10</strain>
    </source>
</reference>
<evidence type="ECO:0000313" key="3">
    <source>
        <dbReference type="Proteomes" id="UP000037923"/>
    </source>
</evidence>
<dbReference type="RefSeq" id="XP_015659494.1">
    <property type="nucleotide sequence ID" value="XM_015802093.1"/>
</dbReference>
<dbReference type="Proteomes" id="UP000037923">
    <property type="component" value="Unassembled WGS sequence"/>
</dbReference>
<gene>
    <name evidence="2" type="ORF">ABB37_04420</name>
</gene>
<dbReference type="AlphaFoldDB" id="A0A0M9G2J4"/>